<keyword evidence="3 6" id="KW-0732">Signal</keyword>
<dbReference type="Gene3D" id="3.80.10.10">
    <property type="entry name" value="Ribonuclease Inhibitor"/>
    <property type="match status" value="1"/>
</dbReference>
<dbReference type="FunFam" id="3.80.10.10:FF:000400">
    <property type="entry name" value="Nuclear pore complex protein NUP107"/>
    <property type="match status" value="1"/>
</dbReference>
<evidence type="ECO:0000256" key="4">
    <source>
        <dbReference type="ARBA" id="ARBA00022737"/>
    </source>
</evidence>
<evidence type="ECO:0000256" key="5">
    <source>
        <dbReference type="ARBA" id="ARBA00023136"/>
    </source>
</evidence>
<dbReference type="SUPFAM" id="SSF52058">
    <property type="entry name" value="L domain-like"/>
    <property type="match status" value="1"/>
</dbReference>
<dbReference type="Pfam" id="PF08263">
    <property type="entry name" value="LRRNT_2"/>
    <property type="match status" value="1"/>
</dbReference>
<dbReference type="Pfam" id="PF00560">
    <property type="entry name" value="LRR_1"/>
    <property type="match status" value="2"/>
</dbReference>
<dbReference type="InterPro" id="IPR013210">
    <property type="entry name" value="LRR_N_plant-typ"/>
</dbReference>
<keyword evidence="4" id="KW-0677">Repeat</keyword>
<name>A0AAU9LD80_9ASTR</name>
<dbReference type="Proteomes" id="UP001157418">
    <property type="component" value="Unassembled WGS sequence"/>
</dbReference>
<dbReference type="AlphaFoldDB" id="A0AAU9LD80"/>
<proteinExistence type="predicted"/>
<keyword evidence="9" id="KW-1185">Reference proteome</keyword>
<organism evidence="8 9">
    <name type="scientific">Lactuca virosa</name>
    <dbReference type="NCBI Taxonomy" id="75947"/>
    <lineage>
        <taxon>Eukaryota</taxon>
        <taxon>Viridiplantae</taxon>
        <taxon>Streptophyta</taxon>
        <taxon>Embryophyta</taxon>
        <taxon>Tracheophyta</taxon>
        <taxon>Spermatophyta</taxon>
        <taxon>Magnoliopsida</taxon>
        <taxon>eudicotyledons</taxon>
        <taxon>Gunneridae</taxon>
        <taxon>Pentapetalae</taxon>
        <taxon>asterids</taxon>
        <taxon>campanulids</taxon>
        <taxon>Asterales</taxon>
        <taxon>Asteraceae</taxon>
        <taxon>Cichorioideae</taxon>
        <taxon>Cichorieae</taxon>
        <taxon>Lactucinae</taxon>
        <taxon>Lactuca</taxon>
    </lineage>
</organism>
<comment type="subcellular location">
    <subcellularLocation>
        <location evidence="1">Membrane</location>
    </subcellularLocation>
</comment>
<dbReference type="InterPro" id="IPR053211">
    <property type="entry name" value="DNA_repair-toleration"/>
</dbReference>
<feature type="chain" id="PRO_5043628028" description="Leucine-rich repeat-containing N-terminal plant-type domain-containing protein" evidence="6">
    <location>
        <begin position="24"/>
        <end position="162"/>
    </location>
</feature>
<protein>
    <recommendedName>
        <fullName evidence="7">Leucine-rich repeat-containing N-terminal plant-type domain-containing protein</fullName>
    </recommendedName>
</protein>
<reference evidence="8 9" key="1">
    <citation type="submission" date="2022-01" db="EMBL/GenBank/DDBJ databases">
        <authorList>
            <person name="Xiong W."/>
            <person name="Schranz E."/>
        </authorList>
    </citation>
    <scope>NUCLEOTIDE SEQUENCE [LARGE SCALE GENOMIC DNA]</scope>
</reference>
<accession>A0AAU9LD80</accession>
<dbReference type="GO" id="GO:0016020">
    <property type="term" value="C:membrane"/>
    <property type="evidence" value="ECO:0007669"/>
    <property type="project" value="UniProtKB-SubCell"/>
</dbReference>
<evidence type="ECO:0000313" key="9">
    <source>
        <dbReference type="Proteomes" id="UP001157418"/>
    </source>
</evidence>
<comment type="caution">
    <text evidence="8">The sequence shown here is derived from an EMBL/GenBank/DDBJ whole genome shotgun (WGS) entry which is preliminary data.</text>
</comment>
<feature type="signal peptide" evidence="6">
    <location>
        <begin position="1"/>
        <end position="23"/>
    </location>
</feature>
<keyword evidence="2" id="KW-0433">Leucine-rich repeat</keyword>
<feature type="domain" description="Leucine-rich repeat-containing N-terminal plant-type" evidence="7">
    <location>
        <begin position="33"/>
        <end position="78"/>
    </location>
</feature>
<evidence type="ECO:0000313" key="8">
    <source>
        <dbReference type="EMBL" id="CAH1413978.1"/>
    </source>
</evidence>
<evidence type="ECO:0000256" key="6">
    <source>
        <dbReference type="SAM" id="SignalP"/>
    </source>
</evidence>
<dbReference type="InterPro" id="IPR001611">
    <property type="entry name" value="Leu-rich_rpt"/>
</dbReference>
<evidence type="ECO:0000256" key="2">
    <source>
        <dbReference type="ARBA" id="ARBA00022614"/>
    </source>
</evidence>
<dbReference type="InterPro" id="IPR032675">
    <property type="entry name" value="LRR_dom_sf"/>
</dbReference>
<gene>
    <name evidence="8" type="ORF">LVIROSA_LOCUS1916</name>
</gene>
<sequence length="162" mass="18004">MAKLMSSSNFLFFSLALLITVSSIPNFASASLKEVKALLKWKESLQIPNNSLLSSWIPLPMNSSASVPCTSWFGVVCNDDGSIQKLNLSSSGLKGTLHQFPFSLLHNLTHFDLGMNNFFGPIPPEIRHLSKLVYLDFSVNKFSGVIPPEIGNLYQLTIFYLY</sequence>
<dbReference type="PANTHER" id="PTHR48060">
    <property type="entry name" value="DNA DAMAGE-REPAIR/TOLERATION PROTEIN DRT100"/>
    <property type="match status" value="1"/>
</dbReference>
<keyword evidence="5" id="KW-0472">Membrane</keyword>
<evidence type="ECO:0000256" key="3">
    <source>
        <dbReference type="ARBA" id="ARBA00022729"/>
    </source>
</evidence>
<dbReference type="PANTHER" id="PTHR48060:SF24">
    <property type="entry name" value="NON-SPECIFIC SERINE_THREONINE PROTEIN KINASE"/>
    <property type="match status" value="1"/>
</dbReference>
<evidence type="ECO:0000256" key="1">
    <source>
        <dbReference type="ARBA" id="ARBA00004370"/>
    </source>
</evidence>
<dbReference type="EMBL" id="CAKMRJ010000001">
    <property type="protein sequence ID" value="CAH1413978.1"/>
    <property type="molecule type" value="Genomic_DNA"/>
</dbReference>
<evidence type="ECO:0000259" key="7">
    <source>
        <dbReference type="Pfam" id="PF08263"/>
    </source>
</evidence>